<evidence type="ECO:0000256" key="7">
    <source>
        <dbReference type="ARBA" id="ARBA00022795"/>
    </source>
</evidence>
<sequence length="226" mass="24764">MSKPSRSRYSPSPKSWLTMAKYSLAKGAAILSDRGTVERWQAPFFEQPASSEARMSPDEIEALARAKGFEQGREEGLASGKAEVEAMAGDMAVMLEQLVNPFRAMDGVIAHELTRMAILLSEQIIRRELSISSELITDVVAEAVATLYKLEGEVVVFLNPRDATLVRELVPEPLEGKTWVIVEDDAMSPGGCQVKTPTSFVDASVEKQMELVFANLLDVSESLLDT</sequence>
<evidence type="ECO:0000313" key="12">
    <source>
        <dbReference type="Proteomes" id="UP000235005"/>
    </source>
</evidence>
<dbReference type="GO" id="GO:0071973">
    <property type="term" value="P:bacterial-type flagellum-dependent cell motility"/>
    <property type="evidence" value="ECO:0007669"/>
    <property type="project" value="InterPro"/>
</dbReference>
<dbReference type="InterPro" id="IPR018035">
    <property type="entry name" value="Flagellar_FliH/T3SS_HrpE"/>
</dbReference>
<evidence type="ECO:0000256" key="8">
    <source>
        <dbReference type="ARBA" id="ARBA00022927"/>
    </source>
</evidence>
<dbReference type="EMBL" id="PKUS01000016">
    <property type="protein sequence ID" value="PLW68297.1"/>
    <property type="molecule type" value="Genomic_DNA"/>
</dbReference>
<proteinExistence type="inferred from homology"/>
<comment type="function">
    <text evidence="1">Needed for flagellar regrowth and assembly.</text>
</comment>
<evidence type="ECO:0000256" key="6">
    <source>
        <dbReference type="ARBA" id="ARBA00022490"/>
    </source>
</evidence>
<comment type="caution">
    <text evidence="11">The sequence shown here is derived from an EMBL/GenBank/DDBJ whole genome shotgun (WGS) entry which is preliminary data.</text>
</comment>
<gene>
    <name evidence="11" type="ORF">C0039_12940</name>
</gene>
<evidence type="ECO:0000256" key="3">
    <source>
        <dbReference type="ARBA" id="ARBA00006602"/>
    </source>
</evidence>
<organism evidence="11 12">
    <name type="scientific">Pseudohalioglobus lutimaris</name>
    <dbReference type="NCBI Taxonomy" id="1737061"/>
    <lineage>
        <taxon>Bacteria</taxon>
        <taxon>Pseudomonadati</taxon>
        <taxon>Pseudomonadota</taxon>
        <taxon>Gammaproteobacteria</taxon>
        <taxon>Cellvibrionales</taxon>
        <taxon>Halieaceae</taxon>
        <taxon>Pseudohalioglobus</taxon>
    </lineage>
</organism>
<comment type="subcellular location">
    <subcellularLocation>
        <location evidence="2">Cytoplasm</location>
    </subcellularLocation>
</comment>
<evidence type="ECO:0000256" key="1">
    <source>
        <dbReference type="ARBA" id="ARBA00003041"/>
    </source>
</evidence>
<feature type="domain" description="Flagellar assembly protein FliH/Type III secretion system HrpE" evidence="10">
    <location>
        <begin position="89"/>
        <end position="210"/>
    </location>
</feature>
<dbReference type="InterPro" id="IPR051472">
    <property type="entry name" value="T3SS_Stator/FliH"/>
</dbReference>
<dbReference type="GO" id="GO:0015031">
    <property type="term" value="P:protein transport"/>
    <property type="evidence" value="ECO:0007669"/>
    <property type="project" value="UniProtKB-KW"/>
</dbReference>
<dbReference type="InterPro" id="IPR000563">
    <property type="entry name" value="Flag_FliH"/>
</dbReference>
<accession>A0A2N5X1D4</accession>
<dbReference type="PANTHER" id="PTHR34982">
    <property type="entry name" value="YOP PROTEINS TRANSLOCATION PROTEIN L"/>
    <property type="match status" value="1"/>
</dbReference>
<keyword evidence="8" id="KW-0653">Protein transport</keyword>
<keyword evidence="12" id="KW-1185">Reference proteome</keyword>
<name>A0A2N5X1D4_9GAMM</name>
<dbReference type="GO" id="GO:0003774">
    <property type="term" value="F:cytoskeletal motor activity"/>
    <property type="evidence" value="ECO:0007669"/>
    <property type="project" value="InterPro"/>
</dbReference>
<dbReference type="Proteomes" id="UP000235005">
    <property type="component" value="Unassembled WGS sequence"/>
</dbReference>
<reference evidence="11 12" key="1">
    <citation type="submission" date="2018-01" db="EMBL/GenBank/DDBJ databases">
        <title>The draft genome sequence of Halioglobus lutimaris HF004.</title>
        <authorList>
            <person name="Du Z.-J."/>
            <person name="Shi M.-J."/>
        </authorList>
    </citation>
    <scope>NUCLEOTIDE SEQUENCE [LARGE SCALE GENOMIC DNA]</scope>
    <source>
        <strain evidence="11 12">HF004</strain>
    </source>
</reference>
<dbReference type="GO" id="GO:0009288">
    <property type="term" value="C:bacterial-type flagellum"/>
    <property type="evidence" value="ECO:0007669"/>
    <property type="project" value="InterPro"/>
</dbReference>
<dbReference type="SUPFAM" id="SSF160527">
    <property type="entry name" value="V-type ATPase subunit E-like"/>
    <property type="match status" value="1"/>
</dbReference>
<dbReference type="PANTHER" id="PTHR34982:SF1">
    <property type="entry name" value="FLAGELLAR ASSEMBLY PROTEIN FLIH"/>
    <property type="match status" value="1"/>
</dbReference>
<comment type="similarity">
    <text evidence="3">Belongs to the FliH family.</text>
</comment>
<dbReference type="Pfam" id="PF02108">
    <property type="entry name" value="FliH"/>
    <property type="match status" value="1"/>
</dbReference>
<evidence type="ECO:0000256" key="4">
    <source>
        <dbReference type="ARBA" id="ARBA00016507"/>
    </source>
</evidence>
<evidence type="ECO:0000256" key="2">
    <source>
        <dbReference type="ARBA" id="ARBA00004496"/>
    </source>
</evidence>
<dbReference type="GO" id="GO:0044781">
    <property type="term" value="P:bacterial-type flagellum organization"/>
    <property type="evidence" value="ECO:0007669"/>
    <property type="project" value="UniProtKB-KW"/>
</dbReference>
<dbReference type="GO" id="GO:0005829">
    <property type="term" value="C:cytosol"/>
    <property type="evidence" value="ECO:0007669"/>
    <property type="project" value="TreeGrafter"/>
</dbReference>
<keyword evidence="5" id="KW-0813">Transport</keyword>
<protein>
    <recommendedName>
        <fullName evidence="4">Flagellar assembly protein FliH</fullName>
    </recommendedName>
</protein>
<evidence type="ECO:0000256" key="9">
    <source>
        <dbReference type="ARBA" id="ARBA00023225"/>
    </source>
</evidence>
<evidence type="ECO:0000259" key="10">
    <source>
        <dbReference type="Pfam" id="PF02108"/>
    </source>
</evidence>
<dbReference type="PRINTS" id="PR01003">
    <property type="entry name" value="FLGFLIH"/>
</dbReference>
<evidence type="ECO:0000256" key="5">
    <source>
        <dbReference type="ARBA" id="ARBA00022448"/>
    </source>
</evidence>
<keyword evidence="9" id="KW-1006">Bacterial flagellum protein export</keyword>
<keyword evidence="7" id="KW-1005">Bacterial flagellum biogenesis</keyword>
<keyword evidence="6" id="KW-0963">Cytoplasm</keyword>
<dbReference type="AlphaFoldDB" id="A0A2N5X1D4"/>
<dbReference type="OrthoDB" id="8480773at2"/>
<evidence type="ECO:0000313" key="11">
    <source>
        <dbReference type="EMBL" id="PLW68297.1"/>
    </source>
</evidence>